<evidence type="ECO:0000313" key="4">
    <source>
        <dbReference type="Proteomes" id="UP000027265"/>
    </source>
</evidence>
<sequence length="162" mass="18393">MPTQSVGTWLSMMAFEGILFFLVLYKTVIHLLRLNYPWRRNGATEVLLRDNILYFLVIFSIYCFTVIAWFTLPIIWIEVLSSLNVTATCTLGCRLLLNIREASYRHEECVNTEEIDFQLRELMDGVHRGVLSSGDPADSSARGRCDHGGDEVAEGESRQGTV</sequence>
<proteinExistence type="predicted"/>
<keyword evidence="2" id="KW-0812">Transmembrane</keyword>
<accession>A0A067PQH4</accession>
<dbReference type="OrthoDB" id="2638860at2759"/>
<organism evidence="3 4">
    <name type="scientific">Jaapia argillacea MUCL 33604</name>
    <dbReference type="NCBI Taxonomy" id="933084"/>
    <lineage>
        <taxon>Eukaryota</taxon>
        <taxon>Fungi</taxon>
        <taxon>Dikarya</taxon>
        <taxon>Basidiomycota</taxon>
        <taxon>Agaricomycotina</taxon>
        <taxon>Agaricomycetes</taxon>
        <taxon>Agaricomycetidae</taxon>
        <taxon>Jaapiales</taxon>
        <taxon>Jaapiaceae</taxon>
        <taxon>Jaapia</taxon>
    </lineage>
</organism>
<keyword evidence="4" id="KW-1185">Reference proteome</keyword>
<dbReference type="Proteomes" id="UP000027265">
    <property type="component" value="Unassembled WGS sequence"/>
</dbReference>
<name>A0A067PQH4_9AGAM</name>
<gene>
    <name evidence="3" type="ORF">JAAARDRAFT_319628</name>
</gene>
<keyword evidence="2" id="KW-0472">Membrane</keyword>
<dbReference type="InParanoid" id="A0A067PQH4"/>
<dbReference type="HOGENOM" id="CLU_035509_15_3_1"/>
<feature type="transmembrane region" description="Helical" evidence="2">
    <location>
        <begin position="12"/>
        <end position="32"/>
    </location>
</feature>
<dbReference type="AlphaFoldDB" id="A0A067PQH4"/>
<keyword evidence="2" id="KW-1133">Transmembrane helix</keyword>
<feature type="transmembrane region" description="Helical" evidence="2">
    <location>
        <begin position="76"/>
        <end position="97"/>
    </location>
</feature>
<feature type="region of interest" description="Disordered" evidence="1">
    <location>
        <begin position="132"/>
        <end position="162"/>
    </location>
</feature>
<feature type="transmembrane region" description="Helical" evidence="2">
    <location>
        <begin position="52"/>
        <end position="70"/>
    </location>
</feature>
<feature type="compositionally biased region" description="Basic and acidic residues" evidence="1">
    <location>
        <begin position="141"/>
        <end position="150"/>
    </location>
</feature>
<evidence type="ECO:0000256" key="1">
    <source>
        <dbReference type="SAM" id="MobiDB-lite"/>
    </source>
</evidence>
<protein>
    <submittedName>
        <fullName evidence="3">Uncharacterized protein</fullName>
    </submittedName>
</protein>
<evidence type="ECO:0000256" key="2">
    <source>
        <dbReference type="SAM" id="Phobius"/>
    </source>
</evidence>
<evidence type="ECO:0000313" key="3">
    <source>
        <dbReference type="EMBL" id="KDQ56065.1"/>
    </source>
</evidence>
<dbReference type="EMBL" id="KL197723">
    <property type="protein sequence ID" value="KDQ56065.1"/>
    <property type="molecule type" value="Genomic_DNA"/>
</dbReference>
<reference evidence="4" key="1">
    <citation type="journal article" date="2014" name="Proc. Natl. Acad. Sci. U.S.A.">
        <title>Extensive sampling of basidiomycete genomes demonstrates inadequacy of the white-rot/brown-rot paradigm for wood decay fungi.</title>
        <authorList>
            <person name="Riley R."/>
            <person name="Salamov A.A."/>
            <person name="Brown D.W."/>
            <person name="Nagy L.G."/>
            <person name="Floudas D."/>
            <person name="Held B.W."/>
            <person name="Levasseur A."/>
            <person name="Lombard V."/>
            <person name="Morin E."/>
            <person name="Otillar R."/>
            <person name="Lindquist E.A."/>
            <person name="Sun H."/>
            <person name="LaButti K.M."/>
            <person name="Schmutz J."/>
            <person name="Jabbour D."/>
            <person name="Luo H."/>
            <person name="Baker S.E."/>
            <person name="Pisabarro A.G."/>
            <person name="Walton J.D."/>
            <person name="Blanchette R.A."/>
            <person name="Henrissat B."/>
            <person name="Martin F."/>
            <person name="Cullen D."/>
            <person name="Hibbett D.S."/>
            <person name="Grigoriev I.V."/>
        </authorList>
    </citation>
    <scope>NUCLEOTIDE SEQUENCE [LARGE SCALE GENOMIC DNA]</scope>
    <source>
        <strain evidence="4">MUCL 33604</strain>
    </source>
</reference>